<dbReference type="NCBIfam" id="TIGR04056">
    <property type="entry name" value="OMP_RagA_SusC"/>
    <property type="match status" value="1"/>
</dbReference>
<dbReference type="InterPro" id="IPR037066">
    <property type="entry name" value="Plug_dom_sf"/>
</dbReference>
<dbReference type="PROSITE" id="PS52016">
    <property type="entry name" value="TONB_DEPENDENT_REC_3"/>
    <property type="match status" value="1"/>
</dbReference>
<dbReference type="SUPFAM" id="SSF49464">
    <property type="entry name" value="Carboxypeptidase regulatory domain-like"/>
    <property type="match status" value="1"/>
</dbReference>
<dbReference type="InterPro" id="IPR012910">
    <property type="entry name" value="Plug_dom"/>
</dbReference>
<dbReference type="EMBL" id="AP019736">
    <property type="protein sequence ID" value="BBL05976.1"/>
    <property type="molecule type" value="Genomic_DNA"/>
</dbReference>
<dbReference type="Gene3D" id="2.170.130.10">
    <property type="entry name" value="TonB-dependent receptor, plug domain"/>
    <property type="match status" value="1"/>
</dbReference>
<protein>
    <submittedName>
        <fullName evidence="10">SusC/RagA family TonB-linked outer membrane protein</fullName>
    </submittedName>
</protein>
<reference evidence="11" key="1">
    <citation type="submission" date="2019-06" db="EMBL/GenBank/DDBJ databases">
        <title>Alistipes onderdonkii subsp. vulgaris subsp. nov., Alistipes dispar sp. nov. and Alistipes communis sp. nov., isolated from human faeces, and creation of Alistipes onderdonkii subsp. onderdonkii subsp. nov.</title>
        <authorList>
            <person name="Sakamoto M."/>
            <person name="Ikeyama N."/>
            <person name="Ogata Y."/>
            <person name="Suda W."/>
            <person name="Iino T."/>
            <person name="Hattori M."/>
            <person name="Ohkuma M."/>
        </authorList>
    </citation>
    <scope>NUCLEOTIDE SEQUENCE [LARGE SCALE GENOMIC DNA]</scope>
    <source>
        <strain evidence="11">5CPEGH6</strain>
    </source>
</reference>
<evidence type="ECO:0000313" key="10">
    <source>
        <dbReference type="EMBL" id="BBL05976.1"/>
    </source>
</evidence>
<dbReference type="InterPro" id="IPR036942">
    <property type="entry name" value="Beta-barrel_TonB_sf"/>
</dbReference>
<dbReference type="InterPro" id="IPR023997">
    <property type="entry name" value="TonB-dep_OMP_SusC/RagA_CS"/>
</dbReference>
<accession>A0A4Y1X0G1</accession>
<keyword evidence="6 7" id="KW-0998">Cell outer membrane</keyword>
<feature type="domain" description="TonB-dependent receptor plug" evidence="9">
    <location>
        <begin position="115"/>
        <end position="222"/>
    </location>
</feature>
<dbReference type="OrthoDB" id="9768177at2"/>
<evidence type="ECO:0000256" key="6">
    <source>
        <dbReference type="ARBA" id="ARBA00023237"/>
    </source>
</evidence>
<dbReference type="InterPro" id="IPR008969">
    <property type="entry name" value="CarboxyPept-like_regulatory"/>
</dbReference>
<evidence type="ECO:0000313" key="11">
    <source>
        <dbReference type="Proteomes" id="UP000319374"/>
    </source>
</evidence>
<evidence type="ECO:0000256" key="7">
    <source>
        <dbReference type="PROSITE-ProRule" id="PRU01360"/>
    </source>
</evidence>
<keyword evidence="5 7" id="KW-0472">Membrane</keyword>
<name>A0A4Y1X0G1_9BACT</name>
<dbReference type="InterPro" id="IPR039426">
    <property type="entry name" value="TonB-dep_rcpt-like"/>
</dbReference>
<dbReference type="GO" id="GO:0009279">
    <property type="term" value="C:cell outer membrane"/>
    <property type="evidence" value="ECO:0007669"/>
    <property type="project" value="UniProtKB-SubCell"/>
</dbReference>
<dbReference type="SUPFAM" id="SSF56935">
    <property type="entry name" value="Porins"/>
    <property type="match status" value="1"/>
</dbReference>
<gene>
    <name evidence="10" type="ORF">A5CPEGH6_06140</name>
</gene>
<feature type="signal peptide" evidence="8">
    <location>
        <begin position="1"/>
        <end position="22"/>
    </location>
</feature>
<dbReference type="Proteomes" id="UP000319374">
    <property type="component" value="Chromosome"/>
</dbReference>
<dbReference type="InterPro" id="IPR023996">
    <property type="entry name" value="TonB-dep_OMP_SusC/RagA"/>
</dbReference>
<keyword evidence="3 7" id="KW-1134">Transmembrane beta strand</keyword>
<evidence type="ECO:0000256" key="3">
    <source>
        <dbReference type="ARBA" id="ARBA00022452"/>
    </source>
</evidence>
<dbReference type="KEGG" id="ada:A5CPEGH6_06140"/>
<evidence type="ECO:0000256" key="1">
    <source>
        <dbReference type="ARBA" id="ARBA00004571"/>
    </source>
</evidence>
<evidence type="ECO:0000259" key="9">
    <source>
        <dbReference type="Pfam" id="PF07715"/>
    </source>
</evidence>
<evidence type="ECO:0000256" key="2">
    <source>
        <dbReference type="ARBA" id="ARBA00022448"/>
    </source>
</evidence>
<organism evidence="10 11">
    <name type="scientific">Alistipes dispar</name>
    <dbReference type="NCBI Taxonomy" id="2585119"/>
    <lineage>
        <taxon>Bacteria</taxon>
        <taxon>Pseudomonadati</taxon>
        <taxon>Bacteroidota</taxon>
        <taxon>Bacteroidia</taxon>
        <taxon>Bacteroidales</taxon>
        <taxon>Rikenellaceae</taxon>
        <taxon>Alistipes</taxon>
    </lineage>
</organism>
<evidence type="ECO:0000256" key="4">
    <source>
        <dbReference type="ARBA" id="ARBA00022692"/>
    </source>
</evidence>
<proteinExistence type="inferred from homology"/>
<dbReference type="GeneID" id="98672589"/>
<dbReference type="RefSeq" id="WP_141427835.1">
    <property type="nucleotide sequence ID" value="NZ_AP019736.1"/>
</dbReference>
<dbReference type="Gene3D" id="2.60.40.1120">
    <property type="entry name" value="Carboxypeptidase-like, regulatory domain"/>
    <property type="match status" value="1"/>
</dbReference>
<comment type="similarity">
    <text evidence="7">Belongs to the TonB-dependent receptor family.</text>
</comment>
<dbReference type="Pfam" id="PF07715">
    <property type="entry name" value="Plug"/>
    <property type="match status" value="1"/>
</dbReference>
<keyword evidence="8" id="KW-0732">Signal</keyword>
<dbReference type="Pfam" id="PF13715">
    <property type="entry name" value="CarbopepD_reg_2"/>
    <property type="match status" value="1"/>
</dbReference>
<dbReference type="NCBIfam" id="TIGR04057">
    <property type="entry name" value="SusC_RagA_signa"/>
    <property type="match status" value="1"/>
</dbReference>
<keyword evidence="2 7" id="KW-0813">Transport</keyword>
<dbReference type="FunFam" id="2.170.130.10:FF:000003">
    <property type="entry name" value="SusC/RagA family TonB-linked outer membrane protein"/>
    <property type="match status" value="1"/>
</dbReference>
<evidence type="ECO:0000256" key="8">
    <source>
        <dbReference type="SAM" id="SignalP"/>
    </source>
</evidence>
<dbReference type="Gene3D" id="2.40.170.20">
    <property type="entry name" value="TonB-dependent receptor, beta-barrel domain"/>
    <property type="match status" value="1"/>
</dbReference>
<keyword evidence="4 7" id="KW-0812">Transmembrane</keyword>
<comment type="subcellular location">
    <subcellularLocation>
        <location evidence="1 7">Cell outer membrane</location>
        <topology evidence="1 7">Multi-pass membrane protein</topology>
    </subcellularLocation>
</comment>
<dbReference type="AlphaFoldDB" id="A0A4Y1X0G1"/>
<feature type="chain" id="PRO_5021446031" evidence="8">
    <location>
        <begin position="23"/>
        <end position="1052"/>
    </location>
</feature>
<sequence length="1052" mass="115705">MVRKLVLSLIAVLGGGMLLAMAQSRQLSGTVVDQAGSPVVGATVMVEGSTVGTTTGAGGRFTLAVPADGTLQVSFIGYQTQSVPVNGRTSVEIRLSEDTKAIDEVLVVAYGTAKKESFTGSAAVIKSENLEKRVVSNVSKALDGQVAGVQTTSGSGQPGSEATVAIRGFGSISASSSPLYVVDGIAYSGSISAINPDDIESITVLKDASAGALYGARGANGVIVINTKRGREGNVEVNFKATLGVSSRAIPDYDLVNQREFVELNWQSLYNTAYFTSGYTDAAARAYASSRLSGTLGANYNPFKNYSWDNLVDPATGKVRADAKSAWDESWIDNVTEDAAFRQEYQASVSGGNNVHRGSMSLSYLDEDGVLKTTNFQRYTGRVSYDTTPKHWFKGGMNANFAHAKSNTNRYTGSSNSNVFYTAQLMAPIYPVYMKDENGNNLLDANGKKQFDYGETRPQDNNSNAIAGFYDDPTTNTTESLSARTYLTFGSDDERAGALQGLKGTVNFGVDYSISNNMQYFNREHGNQASNGGLIYKYNYRYMTYTFNQLITYDRTFADRHEVNALLGHEFYSYEQNYLEASRSGLVEGIYEVVGSTINSASSLTKDHRIESYFARLNYGFDHKYYIDASWRTDGSSRFAPDTRWGHFWSVGASWRISQEKFMRDLSWLDNLTLKASYGVQGNEGILDSSGYDNFYGWQGYYDINSTGTDYGFSVAQLENAGLTWEKNSNVNVGIEASLFGNRLNASIEYYNRKTMDMILERPMAFSSGFESYLDNIGEMRNSGWEITLNGMLIKRPDMRWDVTVMASTQSNKVLKLTPETPEIIDGSTIIREGLPIYTYYMSKFAGVDPATGAALYYAYKDVTDETTGETRREEYITSDTSEASSSRYTCGSRIPDLFGSIGSTFQWKGLDFSILTTYSIGGKVNEAIYSSTMNPFYYGQTFHKHLTRAWKQPGDITDVPRVEVGTSSISSDRFLVDASYFSIKNITIGYTIPEKAANYIGMKSVRVYCSMDNLALFTHLKGMNPTYTLTGSTGFVYTPSRSFVAGLDIKF</sequence>
<keyword evidence="11" id="KW-1185">Reference proteome</keyword>
<evidence type="ECO:0000256" key="5">
    <source>
        <dbReference type="ARBA" id="ARBA00023136"/>
    </source>
</evidence>